<dbReference type="InterPro" id="IPR029060">
    <property type="entry name" value="PIN-like_dom_sf"/>
</dbReference>
<gene>
    <name evidence="2" type="ORF">ENM78_04600</name>
</gene>
<accession>A0A7J3ZKS5</accession>
<dbReference type="InterPro" id="IPR002782">
    <property type="entry name" value="Mut7-C_RNAse_dom"/>
</dbReference>
<dbReference type="SUPFAM" id="SSF88723">
    <property type="entry name" value="PIN domain-like"/>
    <property type="match status" value="1"/>
</dbReference>
<proteinExistence type="predicted"/>
<dbReference type="EMBL" id="DRZC01000065">
    <property type="protein sequence ID" value="HHQ80711.1"/>
    <property type="molecule type" value="Genomic_DNA"/>
</dbReference>
<organism evidence="2">
    <name type="scientific">Fervidicoccus fontis</name>
    <dbReference type="NCBI Taxonomy" id="683846"/>
    <lineage>
        <taxon>Archaea</taxon>
        <taxon>Thermoproteota</taxon>
        <taxon>Thermoprotei</taxon>
        <taxon>Fervidicoccales</taxon>
        <taxon>Fervidicoccaceae</taxon>
        <taxon>Fervidicoccus</taxon>
    </lineage>
</organism>
<comment type="caution">
    <text evidence="2">The sequence shown here is derived from an EMBL/GenBank/DDBJ whole genome shotgun (WGS) entry which is preliminary data.</text>
</comment>
<name>A0A7J3ZKS5_9CREN</name>
<feature type="domain" description="Mut7-C RNAse" evidence="1">
    <location>
        <begin position="1"/>
        <end position="146"/>
    </location>
</feature>
<dbReference type="PANTHER" id="PTHR39081">
    <property type="entry name" value="MUT7-C DOMAIN-CONTAINING PROTEIN"/>
    <property type="match status" value="1"/>
</dbReference>
<evidence type="ECO:0000259" key="1">
    <source>
        <dbReference type="Pfam" id="PF01927"/>
    </source>
</evidence>
<dbReference type="AlphaFoldDB" id="A0A7J3ZKS5"/>
<reference evidence="2" key="1">
    <citation type="journal article" date="2020" name="mSystems">
        <title>Genome- and Community-Level Interaction Insights into Carbon Utilization and Element Cycling Functions of Hydrothermarchaeota in Hydrothermal Sediment.</title>
        <authorList>
            <person name="Zhou Z."/>
            <person name="Liu Y."/>
            <person name="Xu W."/>
            <person name="Pan J."/>
            <person name="Luo Z.H."/>
            <person name="Li M."/>
        </authorList>
    </citation>
    <scope>NUCLEOTIDE SEQUENCE [LARGE SCALE GENOMIC DNA]</scope>
    <source>
        <strain evidence="2">SpSt-1116</strain>
    </source>
</reference>
<dbReference type="PANTHER" id="PTHR39081:SF1">
    <property type="entry name" value="MUT7-C RNASE DOMAIN-CONTAINING PROTEIN"/>
    <property type="match status" value="1"/>
</dbReference>
<dbReference type="Pfam" id="PF01927">
    <property type="entry name" value="Mut7-C"/>
    <property type="match status" value="1"/>
</dbReference>
<sequence length="162" mass="18464">MKILVDAMLGTLARYLRILGYDTLYVRDCDDSMIIDICVAQERLLVTRDRELASKALKRGCKVMLITNEYANTPMVLGYLAAKLDLNLKVDFSKTRCPLCNAVLTVVESSKERLQIGLIGVDVVFKCFSCGNYYWKGSHWKKIAQCLEEALEWKKLLSDRKS</sequence>
<protein>
    <recommendedName>
        <fullName evidence="1">Mut7-C RNAse domain-containing protein</fullName>
    </recommendedName>
</protein>
<evidence type="ECO:0000313" key="2">
    <source>
        <dbReference type="EMBL" id="HHQ80711.1"/>
    </source>
</evidence>